<protein>
    <submittedName>
        <fullName evidence="6">LacI family DNA-binding transcriptional regulator</fullName>
    </submittedName>
</protein>
<name>A0A3N2RA60_9RHOB</name>
<accession>A0A3N2RA60</accession>
<dbReference type="EMBL" id="RDRB01000001">
    <property type="protein sequence ID" value="ROU04360.1"/>
    <property type="molecule type" value="Genomic_DNA"/>
</dbReference>
<keyword evidence="1" id="KW-0805">Transcription regulation</keyword>
<dbReference type="Proteomes" id="UP000268016">
    <property type="component" value="Unassembled WGS sequence"/>
</dbReference>
<dbReference type="SUPFAM" id="SSF53822">
    <property type="entry name" value="Periplasmic binding protein-like I"/>
    <property type="match status" value="1"/>
</dbReference>
<evidence type="ECO:0000256" key="2">
    <source>
        <dbReference type="ARBA" id="ARBA00023125"/>
    </source>
</evidence>
<keyword evidence="7" id="KW-1185">Reference proteome</keyword>
<feature type="domain" description="HTH lacI-type" evidence="5">
    <location>
        <begin position="21"/>
        <end position="75"/>
    </location>
</feature>
<dbReference type="RefSeq" id="WP_123640766.1">
    <property type="nucleotide sequence ID" value="NZ_ML119081.1"/>
</dbReference>
<dbReference type="Pfam" id="PF13377">
    <property type="entry name" value="Peripla_BP_3"/>
    <property type="match status" value="1"/>
</dbReference>
<reference evidence="6 7" key="1">
    <citation type="submission" date="2018-10" db="EMBL/GenBank/DDBJ databases">
        <title>Histidinibacterium lentulum gen. nov., sp. nov., a marine bacterium from the culture broth of Picochlorum sp. 122.</title>
        <authorList>
            <person name="Wang G."/>
        </authorList>
    </citation>
    <scope>NUCLEOTIDE SEQUENCE [LARGE SCALE GENOMIC DNA]</scope>
    <source>
        <strain evidence="6 7">B17</strain>
    </source>
</reference>
<evidence type="ECO:0000256" key="4">
    <source>
        <dbReference type="SAM" id="MobiDB-lite"/>
    </source>
</evidence>
<dbReference type="Gene3D" id="1.10.260.40">
    <property type="entry name" value="lambda repressor-like DNA-binding domains"/>
    <property type="match status" value="1"/>
</dbReference>
<dbReference type="PANTHER" id="PTHR30146:SF109">
    <property type="entry name" value="HTH-TYPE TRANSCRIPTIONAL REGULATOR GALS"/>
    <property type="match status" value="1"/>
</dbReference>
<keyword evidence="3" id="KW-0804">Transcription</keyword>
<evidence type="ECO:0000256" key="1">
    <source>
        <dbReference type="ARBA" id="ARBA00023015"/>
    </source>
</evidence>
<sequence>MTARKGPRTPSPTDRRPPGRPTLKTISELSGLAVPTVSRALNDAPDIGEATKRRVQELAEKIGYRPNRAGLRLRTGKTNVIALVLPTNYDMLNYTARLITAIVAGTRGTAYHLIITPYFPDQNAMDPVRYLVETRSADGLILNQTEPEDPRVAYLMEQGFPFATHGRTRWCDRHPFVDFDNAVFGRIGARRLIARGRRRLLLIAPPQNQTYAMNMIAGAASAAADAGATLEVLDGVSSDSPSIEVEARIRARFSTGPRPDGIISASTSAAIAATAGIESEGLTLGREADLIAKEAVPFLRRFRSEILSVYEDVAQAGAVLTRAVIQAIDHPELPPIQVLDAPGD</sequence>
<dbReference type="AlphaFoldDB" id="A0A3N2RA60"/>
<dbReference type="Pfam" id="PF00356">
    <property type="entry name" value="LacI"/>
    <property type="match status" value="1"/>
</dbReference>
<organism evidence="6 7">
    <name type="scientific">Histidinibacterium lentulum</name>
    <dbReference type="NCBI Taxonomy" id="2480588"/>
    <lineage>
        <taxon>Bacteria</taxon>
        <taxon>Pseudomonadati</taxon>
        <taxon>Pseudomonadota</taxon>
        <taxon>Alphaproteobacteria</taxon>
        <taxon>Rhodobacterales</taxon>
        <taxon>Paracoccaceae</taxon>
        <taxon>Histidinibacterium</taxon>
    </lineage>
</organism>
<dbReference type="SUPFAM" id="SSF47413">
    <property type="entry name" value="lambda repressor-like DNA-binding domains"/>
    <property type="match status" value="1"/>
</dbReference>
<evidence type="ECO:0000256" key="3">
    <source>
        <dbReference type="ARBA" id="ARBA00023163"/>
    </source>
</evidence>
<dbReference type="PANTHER" id="PTHR30146">
    <property type="entry name" value="LACI-RELATED TRANSCRIPTIONAL REPRESSOR"/>
    <property type="match status" value="1"/>
</dbReference>
<keyword evidence="2 6" id="KW-0238">DNA-binding</keyword>
<dbReference type="SMART" id="SM00354">
    <property type="entry name" value="HTH_LACI"/>
    <property type="match status" value="1"/>
</dbReference>
<feature type="region of interest" description="Disordered" evidence="4">
    <location>
        <begin position="1"/>
        <end position="23"/>
    </location>
</feature>
<dbReference type="InterPro" id="IPR000843">
    <property type="entry name" value="HTH_LacI"/>
</dbReference>
<dbReference type="GO" id="GO:0003700">
    <property type="term" value="F:DNA-binding transcription factor activity"/>
    <property type="evidence" value="ECO:0007669"/>
    <property type="project" value="TreeGrafter"/>
</dbReference>
<dbReference type="InterPro" id="IPR010982">
    <property type="entry name" value="Lambda_DNA-bd_dom_sf"/>
</dbReference>
<dbReference type="Gene3D" id="3.40.50.2300">
    <property type="match status" value="2"/>
</dbReference>
<gene>
    <name evidence="6" type="ORF">EAT49_02945</name>
</gene>
<proteinExistence type="predicted"/>
<dbReference type="InterPro" id="IPR046335">
    <property type="entry name" value="LacI/GalR-like_sensor"/>
</dbReference>
<evidence type="ECO:0000313" key="6">
    <source>
        <dbReference type="EMBL" id="ROU04360.1"/>
    </source>
</evidence>
<evidence type="ECO:0000313" key="7">
    <source>
        <dbReference type="Proteomes" id="UP000268016"/>
    </source>
</evidence>
<comment type="caution">
    <text evidence="6">The sequence shown here is derived from an EMBL/GenBank/DDBJ whole genome shotgun (WGS) entry which is preliminary data.</text>
</comment>
<dbReference type="PROSITE" id="PS50932">
    <property type="entry name" value="HTH_LACI_2"/>
    <property type="match status" value="1"/>
</dbReference>
<dbReference type="InterPro" id="IPR028082">
    <property type="entry name" value="Peripla_BP_I"/>
</dbReference>
<evidence type="ECO:0000259" key="5">
    <source>
        <dbReference type="PROSITE" id="PS50932"/>
    </source>
</evidence>
<dbReference type="OrthoDB" id="60111at2"/>
<dbReference type="CDD" id="cd01392">
    <property type="entry name" value="HTH_LacI"/>
    <property type="match status" value="1"/>
</dbReference>
<dbReference type="GO" id="GO:0000976">
    <property type="term" value="F:transcription cis-regulatory region binding"/>
    <property type="evidence" value="ECO:0007669"/>
    <property type="project" value="TreeGrafter"/>
</dbReference>